<feature type="transmembrane region" description="Helical" evidence="1">
    <location>
        <begin position="20"/>
        <end position="37"/>
    </location>
</feature>
<organism evidence="2 4">
    <name type="scientific">Phytophthora kernoviae</name>
    <dbReference type="NCBI Taxonomy" id="325452"/>
    <lineage>
        <taxon>Eukaryota</taxon>
        <taxon>Sar</taxon>
        <taxon>Stramenopiles</taxon>
        <taxon>Oomycota</taxon>
        <taxon>Peronosporomycetes</taxon>
        <taxon>Peronosporales</taxon>
        <taxon>Peronosporaceae</taxon>
        <taxon>Phytophthora</taxon>
    </lineage>
</organism>
<feature type="transmembrane region" description="Helical" evidence="1">
    <location>
        <begin position="43"/>
        <end position="60"/>
    </location>
</feature>
<accession>A0A3F2RTN4</accession>
<gene>
    <name evidence="3" type="ORF">BBJ29_001666</name>
    <name evidence="2" type="ORF">BBP00_00004390</name>
</gene>
<feature type="transmembrane region" description="Helical" evidence="1">
    <location>
        <begin position="112"/>
        <end position="129"/>
    </location>
</feature>
<sequence>MEKSTTPPHTLEYAPLCKQLSVVLFGVFLVSFTVTWYKVWWDTLIGLAVAVYGYYILRDINPANLNAQKIRYFHYGTVASVASHVIALGVTTYFVIKIYLLDKVVDLESGPGISLFVFLYIFLLLEIGVTRQETLLEREEYLAGVQRRVEAYENCVAAITAATTSLQELSGHLDAMQLATQQLNAFTGGWLAVWKRPSA</sequence>
<name>A0A3F2RTN4_9STRA</name>
<comment type="caution">
    <text evidence="2">The sequence shown here is derived from an EMBL/GenBank/DDBJ whole genome shotgun (WGS) entry which is preliminary data.</text>
</comment>
<proteinExistence type="predicted"/>
<evidence type="ECO:0000256" key="1">
    <source>
        <dbReference type="SAM" id="Phobius"/>
    </source>
</evidence>
<dbReference type="AlphaFoldDB" id="A0A3F2RTN4"/>
<feature type="transmembrane region" description="Helical" evidence="1">
    <location>
        <begin position="72"/>
        <end position="100"/>
    </location>
</feature>
<evidence type="ECO:0000313" key="4">
    <source>
        <dbReference type="Proteomes" id="UP000277300"/>
    </source>
</evidence>
<evidence type="ECO:0000313" key="3">
    <source>
        <dbReference type="EMBL" id="RLN71083.1"/>
    </source>
</evidence>
<dbReference type="EMBL" id="MBDO02000106">
    <property type="protein sequence ID" value="RLN62981.1"/>
    <property type="molecule type" value="Genomic_DNA"/>
</dbReference>
<evidence type="ECO:0000313" key="2">
    <source>
        <dbReference type="EMBL" id="RLN62981.1"/>
    </source>
</evidence>
<dbReference type="EMBL" id="MBAD02000142">
    <property type="protein sequence ID" value="RLN71083.1"/>
    <property type="molecule type" value="Genomic_DNA"/>
</dbReference>
<keyword evidence="1" id="KW-0472">Membrane</keyword>
<dbReference type="OrthoDB" id="166246at2759"/>
<dbReference type="Proteomes" id="UP000277300">
    <property type="component" value="Unassembled WGS sequence"/>
</dbReference>
<dbReference type="Proteomes" id="UP000284657">
    <property type="component" value="Unassembled WGS sequence"/>
</dbReference>
<keyword evidence="1" id="KW-1133">Transmembrane helix</keyword>
<evidence type="ECO:0000313" key="5">
    <source>
        <dbReference type="Proteomes" id="UP000284657"/>
    </source>
</evidence>
<reference evidence="4 5" key="1">
    <citation type="submission" date="2018-07" db="EMBL/GenBank/DDBJ databases">
        <title>Genome sequencing of oomycete isolates from Chile give support for New Zealand origin for Phytophthora kernoviae and make available the first Nothophytophthora sp. genome.</title>
        <authorList>
            <person name="Studholme D.J."/>
            <person name="Sanfuentes E."/>
            <person name="Panda P."/>
            <person name="Hill R."/>
            <person name="Sambles C."/>
            <person name="Grant M."/>
            <person name="Williams N.M."/>
            <person name="Mcdougal R.L."/>
        </authorList>
    </citation>
    <scope>NUCLEOTIDE SEQUENCE [LARGE SCALE GENOMIC DNA]</scope>
    <source>
        <strain evidence="2">Chile6</strain>
        <strain evidence="3">Chile7</strain>
    </source>
</reference>
<protein>
    <submittedName>
        <fullName evidence="2">Uncharacterized protein</fullName>
    </submittedName>
</protein>
<keyword evidence="1" id="KW-0812">Transmembrane</keyword>